<dbReference type="GO" id="GO:0005634">
    <property type="term" value="C:nucleus"/>
    <property type="evidence" value="ECO:0007669"/>
    <property type="project" value="TreeGrafter"/>
</dbReference>
<dbReference type="PANTHER" id="PTHR19849:SF1">
    <property type="entry name" value="F-BOX_WD REPEAT-CONTAINING PROTEIN 7"/>
    <property type="match status" value="1"/>
</dbReference>
<dbReference type="InterPro" id="IPR020472">
    <property type="entry name" value="WD40_PAC1"/>
</dbReference>
<protein>
    <recommendedName>
        <fullName evidence="6">F-box domain-containing protein</fullName>
    </recommendedName>
</protein>
<feature type="repeat" description="WD" evidence="4">
    <location>
        <begin position="585"/>
        <end position="624"/>
    </location>
</feature>
<dbReference type="GO" id="GO:0010992">
    <property type="term" value="P:ubiquitin recycling"/>
    <property type="evidence" value="ECO:0007669"/>
    <property type="project" value="TreeGrafter"/>
</dbReference>
<dbReference type="Bgee" id="ENSACLG00000012495">
    <property type="expression patterns" value="Expressed in anal fin and 6 other cell types or tissues"/>
</dbReference>
<dbReference type="GO" id="GO:0043161">
    <property type="term" value="P:proteasome-mediated ubiquitin-dependent protein catabolic process"/>
    <property type="evidence" value="ECO:0007669"/>
    <property type="project" value="TreeGrafter"/>
</dbReference>
<feature type="repeat" description="WD" evidence="4">
    <location>
        <begin position="545"/>
        <end position="584"/>
    </location>
</feature>
<dbReference type="InterPro" id="IPR036322">
    <property type="entry name" value="WD40_repeat_dom_sf"/>
</dbReference>
<keyword evidence="2" id="KW-0677">Repeat</keyword>
<feature type="repeat" description="WD" evidence="4">
    <location>
        <begin position="505"/>
        <end position="544"/>
    </location>
</feature>
<dbReference type="CDD" id="cd22133">
    <property type="entry name" value="F-box_FBXW7"/>
    <property type="match status" value="1"/>
</dbReference>
<feature type="region of interest" description="Disordered" evidence="5">
    <location>
        <begin position="1"/>
        <end position="172"/>
    </location>
</feature>
<gene>
    <name evidence="7" type="primary">FBXW7</name>
</gene>
<dbReference type="FunFam" id="2.130.10.10:FF:000032">
    <property type="entry name" value="F-box/WD repeat-containing protein 7 isoform X1"/>
    <property type="match status" value="1"/>
</dbReference>
<evidence type="ECO:0000313" key="8">
    <source>
        <dbReference type="Proteomes" id="UP000265100"/>
    </source>
</evidence>
<feature type="repeat" description="WD" evidence="4">
    <location>
        <begin position="392"/>
        <end position="424"/>
    </location>
</feature>
<dbReference type="AlphaFoldDB" id="A0A3P8PMK6"/>
<feature type="compositionally biased region" description="Acidic residues" evidence="5">
    <location>
        <begin position="140"/>
        <end position="169"/>
    </location>
</feature>
<keyword evidence="3" id="KW-0833">Ubl conjugation pathway</keyword>
<evidence type="ECO:0000313" key="7">
    <source>
        <dbReference type="Ensembl" id="ENSACLP00000018271.1"/>
    </source>
</evidence>
<dbReference type="OrthoDB" id="190105at2759"/>
<feature type="compositionally biased region" description="Basic and acidic residues" evidence="5">
    <location>
        <begin position="48"/>
        <end position="60"/>
    </location>
</feature>
<dbReference type="Ensembl" id="ENSACLT00000018705.2">
    <property type="protein sequence ID" value="ENSACLP00000018271.1"/>
    <property type="gene ID" value="ENSACLG00000012495.2"/>
</dbReference>
<dbReference type="InterPro" id="IPR001680">
    <property type="entry name" value="WD40_rpt"/>
</dbReference>
<evidence type="ECO:0000256" key="1">
    <source>
        <dbReference type="ARBA" id="ARBA00022574"/>
    </source>
</evidence>
<evidence type="ECO:0000259" key="6">
    <source>
        <dbReference type="PROSITE" id="PS50181"/>
    </source>
</evidence>
<dbReference type="PROSITE" id="PS50294">
    <property type="entry name" value="WD_REPEATS_REGION"/>
    <property type="match status" value="6"/>
</dbReference>
<keyword evidence="1 4" id="KW-0853">WD repeat</keyword>
<name>A0A3P8PMK6_ASTCA</name>
<dbReference type="SUPFAM" id="SSF50978">
    <property type="entry name" value="WD40 repeat-like"/>
    <property type="match status" value="1"/>
</dbReference>
<evidence type="ECO:0000256" key="4">
    <source>
        <dbReference type="PROSITE-ProRule" id="PRU00221"/>
    </source>
</evidence>
<proteinExistence type="predicted"/>
<dbReference type="InterPro" id="IPR015943">
    <property type="entry name" value="WD40/YVTN_repeat-like_dom_sf"/>
</dbReference>
<dbReference type="CDD" id="cd00200">
    <property type="entry name" value="WD40"/>
    <property type="match status" value="1"/>
</dbReference>
<feature type="compositionally biased region" description="Basic and acidic residues" evidence="5">
    <location>
        <begin position="1"/>
        <end position="32"/>
    </location>
</feature>
<dbReference type="SUPFAM" id="SSF81383">
    <property type="entry name" value="F-box domain"/>
    <property type="match status" value="1"/>
</dbReference>
<dbReference type="PRINTS" id="PR00320">
    <property type="entry name" value="GPROTEINBRPT"/>
</dbReference>
<reference evidence="7" key="1">
    <citation type="submission" date="2025-08" db="UniProtKB">
        <authorList>
            <consortium name="Ensembl"/>
        </authorList>
    </citation>
    <scope>IDENTIFICATION</scope>
</reference>
<reference evidence="7" key="2">
    <citation type="submission" date="2025-09" db="UniProtKB">
        <authorList>
            <consortium name="Ensembl"/>
        </authorList>
    </citation>
    <scope>IDENTIFICATION</scope>
</reference>
<dbReference type="GO" id="GO:0050793">
    <property type="term" value="P:regulation of developmental process"/>
    <property type="evidence" value="ECO:0007669"/>
    <property type="project" value="UniProtKB-ARBA"/>
</dbReference>
<evidence type="ECO:0000256" key="5">
    <source>
        <dbReference type="SAM" id="MobiDB-lite"/>
    </source>
</evidence>
<dbReference type="Pfam" id="PF12937">
    <property type="entry name" value="F-box-like"/>
    <property type="match status" value="1"/>
</dbReference>
<dbReference type="GO" id="GO:0043130">
    <property type="term" value="F:ubiquitin binding"/>
    <property type="evidence" value="ECO:0007669"/>
    <property type="project" value="TreeGrafter"/>
</dbReference>
<dbReference type="STRING" id="8154.ENSACLP00000018271"/>
<dbReference type="Gene3D" id="2.130.10.10">
    <property type="entry name" value="YVTN repeat-like/Quinoprotein amine dehydrogenase"/>
    <property type="match status" value="1"/>
</dbReference>
<sequence length="720" mass="80215">MEGRHRERREEGEEETIHEQARERGEQRDGSLKPKSGIKMEEEDEGKETELMKASPRDEAQSQLINGHTPISASSSFTSFPFISSPHQGRGGEDEEEVRVAILTVEDESCPSEPFGTTQFEPTNEDNGQAESGGEGKEDGEMEGEEEAAEEENEEEEAANAEEREEEGELASPEAHLQLKMKRKLDHGPDGRPFPSGKKHCKGNGYLSPSSLVQATPTTFGDLRLANGHSAQRRRVTSGPPPSGLQDWLHTFQMWSGPERLLALDELINRCETSQVKHMMQVIEPQFQRDFISLLPKELALYVLTFLAPRDLLQAAQTCRNWRTLAEDNLLWREKCREEGISECTSSRHRRSSAAVSEWKSTYIRQHRIETNWRKGDTREPMVLKGHDDHVITCLQFSGDLIVSGSDDNTLKVWSAITGKCLRTLTGHTGGVWCSQMAATTVISGSTDRTLRVWDAESGECVHTLYGHTSTVRCMHLNGNRVVSGSRDTTLRVWDVSTGRCEHVLTGHLAAVRCVQYDGRRVVSGGYDYMVKVWDPETEVCLHTLQGHTNRVYSLQFDGVFVVSGSLDTSIKVWDPETGGCVHTLTGHQSLTSGMELRDNILVSGNADSTVRVWDIRTGQCLHTLQGPNKHQSAVTCLQFCRGLVLSSSDDGTVKLWDLRTGAWLRDVVALQSRGSGGVVWRIRASDTRLVCAAGSRNGTEETKLLVLDFDLDEKKKETD</sequence>
<dbReference type="SMART" id="SM00256">
    <property type="entry name" value="FBOX"/>
    <property type="match status" value="1"/>
</dbReference>
<dbReference type="InterPro" id="IPR019775">
    <property type="entry name" value="WD40_repeat_CS"/>
</dbReference>
<dbReference type="Pfam" id="PF00400">
    <property type="entry name" value="WD40"/>
    <property type="match status" value="7"/>
</dbReference>
<evidence type="ECO:0000256" key="3">
    <source>
        <dbReference type="ARBA" id="ARBA00022786"/>
    </source>
</evidence>
<feature type="compositionally biased region" description="Low complexity" evidence="5">
    <location>
        <begin position="69"/>
        <end position="86"/>
    </location>
</feature>
<keyword evidence="8" id="KW-1185">Reference proteome</keyword>
<organism evidence="7 8">
    <name type="scientific">Astatotilapia calliptera</name>
    <name type="common">Eastern happy</name>
    <name type="synonym">Chromis callipterus</name>
    <dbReference type="NCBI Taxonomy" id="8154"/>
    <lineage>
        <taxon>Eukaryota</taxon>
        <taxon>Metazoa</taxon>
        <taxon>Chordata</taxon>
        <taxon>Craniata</taxon>
        <taxon>Vertebrata</taxon>
        <taxon>Euteleostomi</taxon>
        <taxon>Actinopterygii</taxon>
        <taxon>Neopterygii</taxon>
        <taxon>Teleostei</taxon>
        <taxon>Neoteleostei</taxon>
        <taxon>Acanthomorphata</taxon>
        <taxon>Ovalentaria</taxon>
        <taxon>Cichlomorphae</taxon>
        <taxon>Cichliformes</taxon>
        <taxon>Cichlidae</taxon>
        <taxon>African cichlids</taxon>
        <taxon>Pseudocrenilabrinae</taxon>
        <taxon>Haplochromini</taxon>
        <taxon>Astatotilapia</taxon>
    </lineage>
</organism>
<dbReference type="SMART" id="SM00320">
    <property type="entry name" value="WD40"/>
    <property type="match status" value="7"/>
</dbReference>
<dbReference type="PANTHER" id="PTHR19849">
    <property type="entry name" value="PHOSPHOLIPASE A-2-ACTIVATING PROTEIN"/>
    <property type="match status" value="1"/>
</dbReference>
<dbReference type="Gene3D" id="1.20.1280.50">
    <property type="match status" value="1"/>
</dbReference>
<dbReference type="GeneTree" id="ENSGT00940000154986"/>
<dbReference type="Proteomes" id="UP000265100">
    <property type="component" value="Unplaced"/>
</dbReference>
<feature type="repeat" description="WD" evidence="4">
    <location>
        <begin position="628"/>
        <end position="667"/>
    </location>
</feature>
<dbReference type="OMA" id="QISQCGR"/>
<dbReference type="PROSITE" id="PS50181">
    <property type="entry name" value="FBOX"/>
    <property type="match status" value="1"/>
</dbReference>
<dbReference type="PROSITE" id="PS50082">
    <property type="entry name" value="WD_REPEATS_2"/>
    <property type="match status" value="7"/>
</dbReference>
<feature type="repeat" description="WD" evidence="4">
    <location>
        <begin position="425"/>
        <end position="464"/>
    </location>
</feature>
<accession>A0A3P8PMK6</accession>
<evidence type="ECO:0000256" key="2">
    <source>
        <dbReference type="ARBA" id="ARBA00022737"/>
    </source>
</evidence>
<dbReference type="FunFam" id="1.20.1280.50:FF:000133">
    <property type="entry name" value="F-box and WD repeat domain-containing 7"/>
    <property type="match status" value="1"/>
</dbReference>
<feature type="repeat" description="WD" evidence="4">
    <location>
        <begin position="465"/>
        <end position="504"/>
    </location>
</feature>
<dbReference type="GO" id="GO:0005737">
    <property type="term" value="C:cytoplasm"/>
    <property type="evidence" value="ECO:0007669"/>
    <property type="project" value="TreeGrafter"/>
</dbReference>
<dbReference type="InterPro" id="IPR001810">
    <property type="entry name" value="F-box_dom"/>
</dbReference>
<dbReference type="InterPro" id="IPR036047">
    <property type="entry name" value="F-box-like_dom_sf"/>
</dbReference>
<feature type="compositionally biased region" description="Polar residues" evidence="5">
    <location>
        <begin position="115"/>
        <end position="129"/>
    </location>
</feature>
<feature type="domain" description="F-box" evidence="6">
    <location>
        <begin position="289"/>
        <end position="335"/>
    </location>
</feature>
<feature type="region of interest" description="Disordered" evidence="5">
    <location>
        <begin position="185"/>
        <end position="209"/>
    </location>
</feature>
<dbReference type="PROSITE" id="PS00678">
    <property type="entry name" value="WD_REPEATS_1"/>
    <property type="match status" value="4"/>
</dbReference>